<reference evidence="5" key="1">
    <citation type="journal article" date="2019" name="Int. J. Syst. Evol. Microbiol.">
        <title>The Global Catalogue of Microorganisms (GCM) 10K type strain sequencing project: providing services to taxonomists for standard genome sequencing and annotation.</title>
        <authorList>
            <consortium name="The Broad Institute Genomics Platform"/>
            <consortium name="The Broad Institute Genome Sequencing Center for Infectious Disease"/>
            <person name="Wu L."/>
            <person name="Ma J."/>
        </authorList>
    </citation>
    <scope>NUCLEOTIDE SEQUENCE [LARGE SCALE GENOMIC DNA]</scope>
    <source>
        <strain evidence="5">KCTC 32998</strain>
    </source>
</reference>
<dbReference type="PROSITE" id="PS51077">
    <property type="entry name" value="HTH_ICLR"/>
    <property type="match status" value="1"/>
</dbReference>
<sequence length="241" mass="25968">MAQRRVEAVERALTLLEAFSPQRSAMTLTELSQATGFYKSTILRLMASLEHYGYAVRDDRGVYHVGPAIARLAPLAVESDSLERLIRPTLTTLRDATGETAAFYIRDGKQRRCALVEIGQREVRHHLEEGAVSALERDVVSRALCDEGAPGEVFIEWDVACAGLCVLAVAVHGPEGRVMGALALSGATPRFVDEPDGELTAALRARLAALVASWPKRASALGTPDSELFNATRAPGVCPES</sequence>
<dbReference type="SMART" id="SM00346">
    <property type="entry name" value="HTH_ICLR"/>
    <property type="match status" value="1"/>
</dbReference>
<protein>
    <submittedName>
        <fullName evidence="4">Transcriptional regulator</fullName>
    </submittedName>
</protein>
<keyword evidence="1" id="KW-0805">Transcription regulation</keyword>
<organism evidence="4 5">
    <name type="scientific">Salinicola rhizosphaerae</name>
    <dbReference type="NCBI Taxonomy" id="1443141"/>
    <lineage>
        <taxon>Bacteria</taxon>
        <taxon>Pseudomonadati</taxon>
        <taxon>Pseudomonadota</taxon>
        <taxon>Gammaproteobacteria</taxon>
        <taxon>Oceanospirillales</taxon>
        <taxon>Halomonadaceae</taxon>
        <taxon>Salinicola</taxon>
    </lineage>
</organism>
<comment type="caution">
    <text evidence="4">The sequence shown here is derived from an EMBL/GenBank/DDBJ whole genome shotgun (WGS) entry which is preliminary data.</text>
</comment>
<dbReference type="InterPro" id="IPR050707">
    <property type="entry name" value="HTH_MetabolicPath_Reg"/>
</dbReference>
<dbReference type="SUPFAM" id="SSF46785">
    <property type="entry name" value="Winged helix' DNA-binding domain"/>
    <property type="match status" value="1"/>
</dbReference>
<evidence type="ECO:0000313" key="4">
    <source>
        <dbReference type="EMBL" id="GHB17433.1"/>
    </source>
</evidence>
<dbReference type="Pfam" id="PF09339">
    <property type="entry name" value="HTH_IclR"/>
    <property type="match status" value="1"/>
</dbReference>
<dbReference type="PANTHER" id="PTHR30136:SF35">
    <property type="entry name" value="HTH-TYPE TRANSCRIPTIONAL REGULATOR RV1719"/>
    <property type="match status" value="1"/>
</dbReference>
<evidence type="ECO:0000256" key="1">
    <source>
        <dbReference type="ARBA" id="ARBA00023015"/>
    </source>
</evidence>
<dbReference type="Gene3D" id="1.10.10.10">
    <property type="entry name" value="Winged helix-like DNA-binding domain superfamily/Winged helix DNA-binding domain"/>
    <property type="match status" value="1"/>
</dbReference>
<dbReference type="PANTHER" id="PTHR30136">
    <property type="entry name" value="HELIX-TURN-HELIX TRANSCRIPTIONAL REGULATOR, ICLR FAMILY"/>
    <property type="match status" value="1"/>
</dbReference>
<proteinExistence type="predicted"/>
<evidence type="ECO:0000259" key="3">
    <source>
        <dbReference type="PROSITE" id="PS51077"/>
    </source>
</evidence>
<dbReference type="SUPFAM" id="SSF55781">
    <property type="entry name" value="GAF domain-like"/>
    <property type="match status" value="1"/>
</dbReference>
<dbReference type="InterPro" id="IPR036390">
    <property type="entry name" value="WH_DNA-bd_sf"/>
</dbReference>
<dbReference type="Proteomes" id="UP000646745">
    <property type="component" value="Unassembled WGS sequence"/>
</dbReference>
<feature type="domain" description="HTH iclR-type" evidence="3">
    <location>
        <begin position="6"/>
        <end position="67"/>
    </location>
</feature>
<gene>
    <name evidence="4" type="primary">kipR</name>
    <name evidence="4" type="ORF">GCM10009038_15250</name>
</gene>
<dbReference type="EMBL" id="BMZI01000003">
    <property type="protein sequence ID" value="GHB17433.1"/>
    <property type="molecule type" value="Genomic_DNA"/>
</dbReference>
<dbReference type="InterPro" id="IPR005471">
    <property type="entry name" value="Tscrpt_reg_IclR_N"/>
</dbReference>
<dbReference type="RefSeq" id="WP_189444072.1">
    <property type="nucleotide sequence ID" value="NZ_BMZI01000003.1"/>
</dbReference>
<name>A0ABQ3DWD2_9GAMM</name>
<evidence type="ECO:0000313" key="5">
    <source>
        <dbReference type="Proteomes" id="UP000646745"/>
    </source>
</evidence>
<accession>A0ABQ3DWD2</accession>
<dbReference type="InterPro" id="IPR036388">
    <property type="entry name" value="WH-like_DNA-bd_sf"/>
</dbReference>
<keyword evidence="5" id="KW-1185">Reference proteome</keyword>
<keyword evidence="2" id="KW-0804">Transcription</keyword>
<dbReference type="Gene3D" id="3.30.450.40">
    <property type="match status" value="2"/>
</dbReference>
<evidence type="ECO:0000256" key="2">
    <source>
        <dbReference type="ARBA" id="ARBA00023163"/>
    </source>
</evidence>
<dbReference type="InterPro" id="IPR029016">
    <property type="entry name" value="GAF-like_dom_sf"/>
</dbReference>